<sequence length="117" mass="13262">MELRSLPLYTPKVPCESFSFDTSQFTLTVTSEWSLVCSEAYKVGLAQTVYYFGQMFGIIIFGILSDTFGRKRMFVPLTCVMGIFGIMGAYVGTYEQYLIIRFVIALTKMGKYRLGLP</sequence>
<keyword evidence="2 5" id="KW-0812">Transmembrane</keyword>
<keyword evidence="3 5" id="KW-1133">Transmembrane helix</keyword>
<feature type="transmembrane region" description="Helical" evidence="5">
    <location>
        <begin position="48"/>
        <end position="66"/>
    </location>
</feature>
<evidence type="ECO:0000313" key="8">
    <source>
        <dbReference type="Proteomes" id="UP000318571"/>
    </source>
</evidence>
<dbReference type="GO" id="GO:0016020">
    <property type="term" value="C:membrane"/>
    <property type="evidence" value="ECO:0007669"/>
    <property type="project" value="UniProtKB-SubCell"/>
</dbReference>
<evidence type="ECO:0000256" key="2">
    <source>
        <dbReference type="ARBA" id="ARBA00022692"/>
    </source>
</evidence>
<dbReference type="Gene3D" id="1.20.1250.20">
    <property type="entry name" value="MFS general substrate transporter like domains"/>
    <property type="match status" value="1"/>
</dbReference>
<name>A0A553PBL5_TIGCA</name>
<evidence type="ECO:0000256" key="4">
    <source>
        <dbReference type="ARBA" id="ARBA00023136"/>
    </source>
</evidence>
<feature type="domain" description="Major facilitator superfamily (MFS) profile" evidence="6">
    <location>
        <begin position="1"/>
        <end position="117"/>
    </location>
</feature>
<feature type="transmembrane region" description="Helical" evidence="5">
    <location>
        <begin position="73"/>
        <end position="91"/>
    </location>
</feature>
<dbReference type="PROSITE" id="PS50850">
    <property type="entry name" value="MFS"/>
    <property type="match status" value="1"/>
</dbReference>
<organism evidence="7 8">
    <name type="scientific">Tigriopus californicus</name>
    <name type="common">Marine copepod</name>
    <dbReference type="NCBI Taxonomy" id="6832"/>
    <lineage>
        <taxon>Eukaryota</taxon>
        <taxon>Metazoa</taxon>
        <taxon>Ecdysozoa</taxon>
        <taxon>Arthropoda</taxon>
        <taxon>Crustacea</taxon>
        <taxon>Multicrustacea</taxon>
        <taxon>Hexanauplia</taxon>
        <taxon>Copepoda</taxon>
        <taxon>Harpacticoida</taxon>
        <taxon>Harpacticidae</taxon>
        <taxon>Tigriopus</taxon>
    </lineage>
</organism>
<evidence type="ECO:0000259" key="6">
    <source>
        <dbReference type="PROSITE" id="PS50850"/>
    </source>
</evidence>
<evidence type="ECO:0000256" key="3">
    <source>
        <dbReference type="ARBA" id="ARBA00022989"/>
    </source>
</evidence>
<proteinExistence type="predicted"/>
<keyword evidence="8" id="KW-1185">Reference proteome</keyword>
<gene>
    <name evidence="7" type="ORF">TCAL_07017</name>
</gene>
<keyword evidence="4 5" id="KW-0472">Membrane</keyword>
<dbReference type="AlphaFoldDB" id="A0A553PBL5"/>
<comment type="caution">
    <text evidence="7">The sequence shown here is derived from an EMBL/GenBank/DDBJ whole genome shotgun (WGS) entry which is preliminary data.</text>
</comment>
<dbReference type="PANTHER" id="PTHR24064">
    <property type="entry name" value="SOLUTE CARRIER FAMILY 22 MEMBER"/>
    <property type="match status" value="1"/>
</dbReference>
<dbReference type="Pfam" id="PF07690">
    <property type="entry name" value="MFS_1"/>
    <property type="match status" value="1"/>
</dbReference>
<dbReference type="InterPro" id="IPR036259">
    <property type="entry name" value="MFS_trans_sf"/>
</dbReference>
<evidence type="ECO:0000256" key="5">
    <source>
        <dbReference type="SAM" id="Phobius"/>
    </source>
</evidence>
<comment type="subcellular location">
    <subcellularLocation>
        <location evidence="1">Membrane</location>
        <topology evidence="1">Multi-pass membrane protein</topology>
    </subcellularLocation>
</comment>
<dbReference type="STRING" id="6832.A0A553PBL5"/>
<dbReference type="Proteomes" id="UP000318571">
    <property type="component" value="Chromosome 2"/>
</dbReference>
<dbReference type="InterPro" id="IPR020846">
    <property type="entry name" value="MFS_dom"/>
</dbReference>
<reference evidence="7 8" key="1">
    <citation type="journal article" date="2018" name="Nat. Ecol. Evol.">
        <title>Genomic signatures of mitonuclear coevolution across populations of Tigriopus californicus.</title>
        <authorList>
            <person name="Barreto F.S."/>
            <person name="Watson E.T."/>
            <person name="Lima T.G."/>
            <person name="Willett C.S."/>
            <person name="Edmands S."/>
            <person name="Li W."/>
            <person name="Burton R.S."/>
        </authorList>
    </citation>
    <scope>NUCLEOTIDE SEQUENCE [LARGE SCALE GENOMIC DNA]</scope>
    <source>
        <strain evidence="7 8">San Diego</strain>
    </source>
</reference>
<dbReference type="GO" id="GO:0022857">
    <property type="term" value="F:transmembrane transporter activity"/>
    <property type="evidence" value="ECO:0007669"/>
    <property type="project" value="InterPro"/>
</dbReference>
<dbReference type="InterPro" id="IPR011701">
    <property type="entry name" value="MFS"/>
</dbReference>
<evidence type="ECO:0000256" key="1">
    <source>
        <dbReference type="ARBA" id="ARBA00004141"/>
    </source>
</evidence>
<protein>
    <recommendedName>
        <fullName evidence="6">Major facilitator superfamily (MFS) profile domain-containing protein</fullName>
    </recommendedName>
</protein>
<accession>A0A553PBL5</accession>
<evidence type="ECO:0000313" key="7">
    <source>
        <dbReference type="EMBL" id="TRY75039.1"/>
    </source>
</evidence>
<dbReference type="EMBL" id="VCGU01000005">
    <property type="protein sequence ID" value="TRY75039.1"/>
    <property type="molecule type" value="Genomic_DNA"/>
</dbReference>
<dbReference type="OMA" id="MGIFGIM"/>
<dbReference type="SUPFAM" id="SSF103473">
    <property type="entry name" value="MFS general substrate transporter"/>
    <property type="match status" value="1"/>
</dbReference>